<dbReference type="EMBL" id="AP019368">
    <property type="protein sequence ID" value="BBH52675.1"/>
    <property type="molecule type" value="Genomic_DNA"/>
</dbReference>
<dbReference type="Proteomes" id="UP000291236">
    <property type="component" value="Chromosome"/>
</dbReference>
<keyword evidence="3" id="KW-1185">Reference proteome</keyword>
<keyword evidence="1" id="KW-0732">Signal</keyword>
<evidence type="ECO:0000313" key="2">
    <source>
        <dbReference type="EMBL" id="BBH52675.1"/>
    </source>
</evidence>
<accession>A0A4P2VTH4</accession>
<dbReference type="RefSeq" id="WP_130607366.1">
    <property type="nucleotide sequence ID" value="NZ_AP019368.1"/>
</dbReference>
<proteinExistence type="predicted"/>
<feature type="signal peptide" evidence="1">
    <location>
        <begin position="1"/>
        <end position="26"/>
    </location>
</feature>
<dbReference type="KEGG" id="sbf:JCM31447_11160"/>
<evidence type="ECO:0000256" key="1">
    <source>
        <dbReference type="SAM" id="SignalP"/>
    </source>
</evidence>
<dbReference type="AlphaFoldDB" id="A0A4P2VTH4"/>
<name>A0A4P2VTH4_FLUSA</name>
<gene>
    <name evidence="2" type="ORF">JCM31447_11160</name>
</gene>
<organism evidence="2 3">
    <name type="scientific">Fluviispira sanaruensis</name>
    <dbReference type="NCBI Taxonomy" id="2493639"/>
    <lineage>
        <taxon>Bacteria</taxon>
        <taxon>Pseudomonadati</taxon>
        <taxon>Bdellovibrionota</taxon>
        <taxon>Oligoflexia</taxon>
        <taxon>Silvanigrellales</taxon>
        <taxon>Silvanigrellaceae</taxon>
        <taxon>Fluviispira</taxon>
    </lineage>
</organism>
<protein>
    <submittedName>
        <fullName evidence="2">Uncharacterized protein</fullName>
    </submittedName>
</protein>
<sequence>MFYKKNFKQKFVSMLFMLTFSFFVYLQKVYADEAFVYCAQDKNNWYWLSNKSVKVTGEWRNKKMSQILNLRFFKIDGGNTAVQALQTQCIQEFGHKYKYAQPADSYFSGWYLFGIDDDNIIAGLFEIYNYNPRIG</sequence>
<evidence type="ECO:0000313" key="3">
    <source>
        <dbReference type="Proteomes" id="UP000291236"/>
    </source>
</evidence>
<dbReference type="OrthoDB" id="5309656at2"/>
<reference evidence="2 3" key="1">
    <citation type="submission" date="2018-12" db="EMBL/GenBank/DDBJ databases">
        <title>Rubrispira sanarue gen. nov., sp., nov., a member of the order Silvanigrellales, isolated from a brackish lake in Hamamatsu Japan.</title>
        <authorList>
            <person name="Maejima Y."/>
            <person name="Iino T."/>
            <person name="Muraguchi Y."/>
            <person name="Fukuda K."/>
            <person name="Nojiri H."/>
            <person name="Ohkuma M."/>
            <person name="Moriuchi R."/>
            <person name="Dohra H."/>
            <person name="Kimbara K."/>
            <person name="Shintani M."/>
        </authorList>
    </citation>
    <scope>NUCLEOTIDE SEQUENCE [LARGE SCALE GENOMIC DNA]</scope>
    <source>
        <strain evidence="2 3">RF1110005</strain>
    </source>
</reference>
<feature type="chain" id="PRO_5020878016" evidence="1">
    <location>
        <begin position="27"/>
        <end position="135"/>
    </location>
</feature>